<dbReference type="STRING" id="469383.Cwoe_1830"/>
<dbReference type="InterPro" id="IPR007313">
    <property type="entry name" value="FxsA"/>
</dbReference>
<keyword evidence="2" id="KW-0472">Membrane</keyword>
<dbReference type="PANTHER" id="PTHR35335:SF1">
    <property type="entry name" value="UPF0716 PROTEIN FXSA"/>
    <property type="match status" value="1"/>
</dbReference>
<dbReference type="OrthoDB" id="9792788at2"/>
<evidence type="ECO:0000256" key="2">
    <source>
        <dbReference type="SAM" id="Phobius"/>
    </source>
</evidence>
<dbReference type="RefSeq" id="WP_012933307.1">
    <property type="nucleotide sequence ID" value="NC_013739.1"/>
</dbReference>
<dbReference type="AlphaFoldDB" id="D3F281"/>
<feature type="compositionally biased region" description="Basic and acidic residues" evidence="1">
    <location>
        <begin position="141"/>
        <end position="153"/>
    </location>
</feature>
<sequence>MVILLLLLLLLVPIAELYVIIQVGQAIGALPTIGLLILSSVLGTVLLRAQGRLVWRRFRGALNAGRAPAREVVDGALVIFGGMLLIVPGFISDVFGLLLLLPPSRVLVRKALLSGARGRMVMTAAAVGGSVGGASRARARQDYDVDSTGHDVDGPGPQLRG</sequence>
<dbReference type="Pfam" id="PF04186">
    <property type="entry name" value="FxsA"/>
    <property type="match status" value="1"/>
</dbReference>
<dbReference type="HOGENOM" id="CLU_085083_2_2_11"/>
<dbReference type="GO" id="GO:0016020">
    <property type="term" value="C:membrane"/>
    <property type="evidence" value="ECO:0007669"/>
    <property type="project" value="InterPro"/>
</dbReference>
<organism evidence="3 4">
    <name type="scientific">Conexibacter woesei (strain DSM 14684 / CCUG 47730 / CIP 108061 / JCM 11494 / NBRC 100937 / ID131577)</name>
    <dbReference type="NCBI Taxonomy" id="469383"/>
    <lineage>
        <taxon>Bacteria</taxon>
        <taxon>Bacillati</taxon>
        <taxon>Actinomycetota</taxon>
        <taxon>Thermoleophilia</taxon>
        <taxon>Solirubrobacterales</taxon>
        <taxon>Conexibacteraceae</taxon>
        <taxon>Conexibacter</taxon>
    </lineage>
</organism>
<feature type="region of interest" description="Disordered" evidence="1">
    <location>
        <begin position="141"/>
        <end position="161"/>
    </location>
</feature>
<keyword evidence="4" id="KW-1185">Reference proteome</keyword>
<proteinExistence type="predicted"/>
<dbReference type="NCBIfam" id="NF008528">
    <property type="entry name" value="PRK11463.1-2"/>
    <property type="match status" value="1"/>
</dbReference>
<accession>D3F281</accession>
<name>D3F281_CONWI</name>
<feature type="transmembrane region" description="Helical" evidence="2">
    <location>
        <begin position="76"/>
        <end position="101"/>
    </location>
</feature>
<dbReference type="eggNOG" id="COG3030">
    <property type="taxonomic scope" value="Bacteria"/>
</dbReference>
<feature type="transmembrane region" description="Helical" evidence="2">
    <location>
        <begin position="27"/>
        <end position="49"/>
    </location>
</feature>
<keyword evidence="2" id="KW-1133">Transmembrane helix</keyword>
<evidence type="ECO:0000313" key="3">
    <source>
        <dbReference type="EMBL" id="ADB50256.1"/>
    </source>
</evidence>
<evidence type="ECO:0000256" key="1">
    <source>
        <dbReference type="SAM" id="MobiDB-lite"/>
    </source>
</evidence>
<dbReference type="KEGG" id="cwo:Cwoe_1830"/>
<reference evidence="3 4" key="1">
    <citation type="journal article" date="2010" name="Stand. Genomic Sci.">
        <title>Complete genome sequence of Conexibacter woesei type strain (ID131577).</title>
        <authorList>
            <person name="Pukall R."/>
            <person name="Lapidus A."/>
            <person name="Glavina Del Rio T."/>
            <person name="Copeland A."/>
            <person name="Tice H."/>
            <person name="Cheng J.-F."/>
            <person name="Lucas S."/>
            <person name="Chen F."/>
            <person name="Nolan M."/>
            <person name="Bruce D."/>
            <person name="Goodwin L."/>
            <person name="Pitluck S."/>
            <person name="Mavromatis K."/>
            <person name="Ivanova N."/>
            <person name="Ovchinnikova G."/>
            <person name="Pati A."/>
            <person name="Chen A."/>
            <person name="Palaniappan K."/>
            <person name="Land M."/>
            <person name="Hauser L."/>
            <person name="Chang Y.-J."/>
            <person name="Jeffries C.D."/>
            <person name="Chain P."/>
            <person name="Meincke L."/>
            <person name="Sims D."/>
            <person name="Brettin T."/>
            <person name="Detter J.C."/>
            <person name="Rohde M."/>
            <person name="Goeker M."/>
            <person name="Bristow J."/>
            <person name="Eisen J.A."/>
            <person name="Markowitz V."/>
            <person name="Kyrpides N.C."/>
            <person name="Klenk H.-P."/>
            <person name="Hugenholtz P."/>
        </authorList>
    </citation>
    <scope>NUCLEOTIDE SEQUENCE [LARGE SCALE GENOMIC DNA]</scope>
    <source>
        <strain evidence="4">DSM 14684 / CIP 108061 / JCM 11494 / NBRC 100937 / ID131577</strain>
    </source>
</reference>
<evidence type="ECO:0000313" key="4">
    <source>
        <dbReference type="Proteomes" id="UP000008229"/>
    </source>
</evidence>
<reference evidence="4" key="2">
    <citation type="submission" date="2010-01" db="EMBL/GenBank/DDBJ databases">
        <title>The complete genome of Conexibacter woesei DSM 14684.</title>
        <authorList>
            <consortium name="US DOE Joint Genome Institute (JGI-PGF)"/>
            <person name="Lucas S."/>
            <person name="Copeland A."/>
            <person name="Lapidus A."/>
            <person name="Glavina del Rio T."/>
            <person name="Dalin E."/>
            <person name="Tice H."/>
            <person name="Bruce D."/>
            <person name="Goodwin L."/>
            <person name="Pitluck S."/>
            <person name="Kyrpides N."/>
            <person name="Mavromatis K."/>
            <person name="Ivanova N."/>
            <person name="Mikhailova N."/>
            <person name="Chertkov O."/>
            <person name="Brettin T."/>
            <person name="Detter J.C."/>
            <person name="Han C."/>
            <person name="Larimer F."/>
            <person name="Land M."/>
            <person name="Hauser L."/>
            <person name="Markowitz V."/>
            <person name="Cheng J.-F."/>
            <person name="Hugenholtz P."/>
            <person name="Woyke T."/>
            <person name="Wu D."/>
            <person name="Pukall R."/>
            <person name="Steenblock K."/>
            <person name="Schneider S."/>
            <person name="Klenk H.-P."/>
            <person name="Eisen J.A."/>
        </authorList>
    </citation>
    <scope>NUCLEOTIDE SEQUENCE [LARGE SCALE GENOMIC DNA]</scope>
    <source>
        <strain evidence="4">DSM 14684 / CIP 108061 / JCM 11494 / NBRC 100937 / ID131577</strain>
    </source>
</reference>
<protein>
    <submittedName>
        <fullName evidence="3">FxsA cytoplasmic membrane protein</fullName>
    </submittedName>
</protein>
<dbReference type="EMBL" id="CP001854">
    <property type="protein sequence ID" value="ADB50256.1"/>
    <property type="molecule type" value="Genomic_DNA"/>
</dbReference>
<dbReference type="Proteomes" id="UP000008229">
    <property type="component" value="Chromosome"/>
</dbReference>
<gene>
    <name evidence="3" type="ordered locus">Cwoe_1830</name>
</gene>
<dbReference type="PANTHER" id="PTHR35335">
    <property type="entry name" value="UPF0716 PROTEIN FXSA"/>
    <property type="match status" value="1"/>
</dbReference>
<keyword evidence="2" id="KW-0812">Transmembrane</keyword>